<evidence type="ECO:0000313" key="14">
    <source>
        <dbReference type="Proteomes" id="UP000660262"/>
    </source>
</evidence>
<comment type="subcellular location">
    <subcellularLocation>
        <location evidence="8">Endomembrane system</location>
        <topology evidence="8">Single-pass type IV membrane protein</topology>
    </subcellularLocation>
</comment>
<evidence type="ECO:0008006" key="15">
    <source>
        <dbReference type="Google" id="ProtNLM"/>
    </source>
</evidence>
<evidence type="ECO:0000256" key="3">
    <source>
        <dbReference type="ARBA" id="ARBA00022692"/>
    </source>
</evidence>
<evidence type="ECO:0000256" key="2">
    <source>
        <dbReference type="ARBA" id="ARBA00022448"/>
    </source>
</evidence>
<evidence type="ECO:0000256" key="9">
    <source>
        <dbReference type="PROSITE-ProRule" id="PRU00290"/>
    </source>
</evidence>
<dbReference type="FunFam" id="1.20.5.110:FF:000004">
    <property type="entry name" value="Vesicle-associated membrane protein 7"/>
    <property type="match status" value="1"/>
</dbReference>
<evidence type="ECO:0000256" key="6">
    <source>
        <dbReference type="ARBA" id="ARBA00023136"/>
    </source>
</evidence>
<evidence type="ECO:0000256" key="10">
    <source>
        <dbReference type="SAM" id="Phobius"/>
    </source>
</evidence>
<organism evidence="13 14">
    <name type="scientific">Pycnococcus provasolii</name>
    <dbReference type="NCBI Taxonomy" id="41880"/>
    <lineage>
        <taxon>Eukaryota</taxon>
        <taxon>Viridiplantae</taxon>
        <taxon>Chlorophyta</taxon>
        <taxon>Pseudoscourfieldiophyceae</taxon>
        <taxon>Pseudoscourfieldiales</taxon>
        <taxon>Pycnococcaceae</taxon>
        <taxon>Pycnococcus</taxon>
    </lineage>
</organism>
<proteinExistence type="inferred from homology"/>
<evidence type="ECO:0000256" key="7">
    <source>
        <dbReference type="ARBA" id="ARBA00037493"/>
    </source>
</evidence>
<keyword evidence="6 10" id="KW-0472">Membrane</keyword>
<dbReference type="SUPFAM" id="SSF58038">
    <property type="entry name" value="SNARE fusion complex"/>
    <property type="match status" value="1"/>
</dbReference>
<keyword evidence="4" id="KW-0653">Protein transport</keyword>
<dbReference type="EMBL" id="BNJQ01000003">
    <property type="protein sequence ID" value="GHP02498.1"/>
    <property type="molecule type" value="Genomic_DNA"/>
</dbReference>
<feature type="domain" description="V-SNARE coiled-coil homology" evidence="12">
    <location>
        <begin position="194"/>
        <end position="254"/>
    </location>
</feature>
<dbReference type="Gene3D" id="3.30.450.50">
    <property type="entry name" value="Longin domain"/>
    <property type="match status" value="1"/>
</dbReference>
<accession>A0A830H771</accession>
<dbReference type="GO" id="GO:0016020">
    <property type="term" value="C:membrane"/>
    <property type="evidence" value="ECO:0007669"/>
    <property type="project" value="InterPro"/>
</dbReference>
<dbReference type="SMART" id="SM01270">
    <property type="entry name" value="Longin"/>
    <property type="match status" value="1"/>
</dbReference>
<dbReference type="PROSITE" id="PS00417">
    <property type="entry name" value="SYNAPTOBREVIN"/>
    <property type="match status" value="1"/>
</dbReference>
<dbReference type="CDD" id="cd14824">
    <property type="entry name" value="Longin"/>
    <property type="match status" value="1"/>
</dbReference>
<dbReference type="AlphaFoldDB" id="A0A830H771"/>
<evidence type="ECO:0000313" key="13">
    <source>
        <dbReference type="EMBL" id="GHP02498.1"/>
    </source>
</evidence>
<keyword evidence="3 10" id="KW-0812">Transmembrane</keyword>
<evidence type="ECO:0000259" key="11">
    <source>
        <dbReference type="PROSITE" id="PS50859"/>
    </source>
</evidence>
<keyword evidence="2" id="KW-0813">Transport</keyword>
<dbReference type="Pfam" id="PF13774">
    <property type="entry name" value="Longin"/>
    <property type="match status" value="1"/>
</dbReference>
<dbReference type="Gene3D" id="1.20.5.110">
    <property type="match status" value="1"/>
</dbReference>
<dbReference type="InterPro" id="IPR042855">
    <property type="entry name" value="V_SNARE_CC"/>
</dbReference>
<name>A0A830H771_9CHLO</name>
<reference evidence="13" key="1">
    <citation type="submission" date="2020-10" db="EMBL/GenBank/DDBJ databases">
        <title>Unveiling of a novel bifunctional photoreceptor, Dualchrome1, isolated from a cosmopolitan green alga.</title>
        <authorList>
            <person name="Suzuki S."/>
            <person name="Kawachi M."/>
        </authorList>
    </citation>
    <scope>NUCLEOTIDE SEQUENCE</scope>
    <source>
        <strain evidence="13">NIES 2893</strain>
    </source>
</reference>
<dbReference type="InterPro" id="IPR011012">
    <property type="entry name" value="Longin-like_dom_sf"/>
</dbReference>
<keyword evidence="14" id="KW-1185">Reference proteome</keyword>
<evidence type="ECO:0000256" key="5">
    <source>
        <dbReference type="ARBA" id="ARBA00022989"/>
    </source>
</evidence>
<dbReference type="PANTHER" id="PTHR21136:SF214">
    <property type="entry name" value="VESICLE-ASSOCIATED MEMBRANE PROTEIN 714"/>
    <property type="match status" value="1"/>
</dbReference>
<dbReference type="GO" id="GO:0005737">
    <property type="term" value="C:cytoplasm"/>
    <property type="evidence" value="ECO:0007669"/>
    <property type="project" value="UniProtKB-ARBA"/>
</dbReference>
<dbReference type="GO" id="GO:0012505">
    <property type="term" value="C:endomembrane system"/>
    <property type="evidence" value="ECO:0007669"/>
    <property type="project" value="UniProtKB-SubCell"/>
</dbReference>
<dbReference type="OrthoDB" id="248747at2759"/>
<feature type="domain" description="Longin" evidence="11">
    <location>
        <begin position="75"/>
        <end position="179"/>
    </location>
</feature>
<dbReference type="GO" id="GO:0015031">
    <property type="term" value="P:protein transport"/>
    <property type="evidence" value="ECO:0007669"/>
    <property type="project" value="UniProtKB-KW"/>
</dbReference>
<protein>
    <recommendedName>
        <fullName evidence="15">V-SNARE coiled-coil homology domain-containing protein</fullName>
    </recommendedName>
</protein>
<keyword evidence="9" id="KW-0175">Coiled coil</keyword>
<keyword evidence="5 10" id="KW-1133">Transmembrane helix</keyword>
<dbReference type="GO" id="GO:0016192">
    <property type="term" value="P:vesicle-mediated transport"/>
    <property type="evidence" value="ECO:0007669"/>
    <property type="project" value="InterPro"/>
</dbReference>
<dbReference type="PANTHER" id="PTHR21136">
    <property type="entry name" value="SNARE PROTEINS"/>
    <property type="match status" value="1"/>
</dbReference>
<dbReference type="PROSITE" id="PS50892">
    <property type="entry name" value="V_SNARE"/>
    <property type="match status" value="1"/>
</dbReference>
<dbReference type="Proteomes" id="UP000660262">
    <property type="component" value="Unassembled WGS sequence"/>
</dbReference>
<sequence length="285" mass="32458">MMAKLAETRPGSREGLSFSFLSSQEKESFRFLAAQENKNRFPYFFHFLPPSSTKQTKGMAAASSGSSRDQILYALVSRGTIVLAECSATQGNANTIARRILERLPASDSVRQSYTQDRHLFHILTEEGLTFLCMSDEGMGRRVPFAFLEEIRSRFTQAYGSAALTALAYAYNTEFSRILHQQMEYFSFNPNADVINRVRGEVNDVKNIMMENIEKVLDRGEKIELLIDKTDQLQGDAFAFRRNTRKLKREMWWRNFRLACGIGIGVILLVYFISAMACGMKLNKC</sequence>
<evidence type="ECO:0000256" key="8">
    <source>
        <dbReference type="ARBA" id="ARBA00046280"/>
    </source>
</evidence>
<dbReference type="PRINTS" id="PR00219">
    <property type="entry name" value="SYNAPTOBREVN"/>
</dbReference>
<comment type="function">
    <text evidence="7">Involved in the targeting and/or fusion of transport vesicles to their target membrane.</text>
</comment>
<dbReference type="PROSITE" id="PS50859">
    <property type="entry name" value="LONGIN"/>
    <property type="match status" value="1"/>
</dbReference>
<dbReference type="FunFam" id="3.30.450.50:FF:000015">
    <property type="entry name" value="Synaptobrevin 2 isoform 1"/>
    <property type="match status" value="1"/>
</dbReference>
<evidence type="ECO:0000259" key="12">
    <source>
        <dbReference type="PROSITE" id="PS50892"/>
    </source>
</evidence>
<evidence type="ECO:0000256" key="4">
    <source>
        <dbReference type="ARBA" id="ARBA00022927"/>
    </source>
</evidence>
<comment type="similarity">
    <text evidence="1">Belongs to the synaptobrevin family.</text>
</comment>
<evidence type="ECO:0000256" key="1">
    <source>
        <dbReference type="ARBA" id="ARBA00008025"/>
    </source>
</evidence>
<dbReference type="SUPFAM" id="SSF64356">
    <property type="entry name" value="SNARE-like"/>
    <property type="match status" value="1"/>
</dbReference>
<gene>
    <name evidence="13" type="ORF">PPROV_000125500</name>
</gene>
<dbReference type="CDD" id="cd15843">
    <property type="entry name" value="R-SNARE"/>
    <property type="match status" value="1"/>
</dbReference>
<dbReference type="InterPro" id="IPR001388">
    <property type="entry name" value="Synaptobrevin-like"/>
</dbReference>
<dbReference type="InterPro" id="IPR051097">
    <property type="entry name" value="Synaptobrevin-like_transport"/>
</dbReference>
<dbReference type="Pfam" id="PF00957">
    <property type="entry name" value="Synaptobrevin"/>
    <property type="match status" value="1"/>
</dbReference>
<dbReference type="InterPro" id="IPR010908">
    <property type="entry name" value="Longin_dom"/>
</dbReference>
<feature type="transmembrane region" description="Helical" evidence="10">
    <location>
        <begin position="255"/>
        <end position="277"/>
    </location>
</feature>
<comment type="caution">
    <text evidence="13">The sequence shown here is derived from an EMBL/GenBank/DDBJ whole genome shotgun (WGS) entry which is preliminary data.</text>
</comment>